<dbReference type="EMBL" id="FOEL01000008">
    <property type="protein sequence ID" value="SEQ87699.1"/>
    <property type="molecule type" value="Genomic_DNA"/>
</dbReference>
<evidence type="ECO:0000313" key="1">
    <source>
        <dbReference type="EMBL" id="SEQ87699.1"/>
    </source>
</evidence>
<comment type="caution">
    <text evidence="1">The sequence shown here is derived from an EMBL/GenBank/DDBJ whole genome shotgun (WGS) entry which is preliminary data.</text>
</comment>
<evidence type="ECO:0000313" key="2">
    <source>
        <dbReference type="Proteomes" id="UP000199410"/>
    </source>
</evidence>
<name>A0A1H9JLL3_9BACI</name>
<proteinExistence type="predicted"/>
<accession>A0A1H9JLL3</accession>
<evidence type="ECO:0008006" key="3">
    <source>
        <dbReference type="Google" id="ProtNLM"/>
    </source>
</evidence>
<dbReference type="Proteomes" id="UP000199410">
    <property type="component" value="Unassembled WGS sequence"/>
</dbReference>
<gene>
    <name evidence="1" type="ORF">SAMN02787113_02560</name>
</gene>
<sequence>MQNSFEISKEIESKLSKIIIPCTSQAINSHQISAKEWFSLTEGAKYVGVSYNTFVKFRHMGLKVCEIEGIKRVSRKEINRFLEKNSF</sequence>
<protein>
    <recommendedName>
        <fullName evidence="3">Helix-turn-helix domain-containing protein</fullName>
    </recommendedName>
</protein>
<reference evidence="1 2" key="1">
    <citation type="submission" date="2016-10" db="EMBL/GenBank/DDBJ databases">
        <authorList>
            <person name="Varghese N."/>
            <person name="Submissions S."/>
        </authorList>
    </citation>
    <scope>NUCLEOTIDE SEQUENCE [LARGE SCALE GENOMIC DNA]</scope>
    <source>
        <strain evidence="1 2">TC-13</strain>
    </source>
</reference>
<organism evidence="1 2">
    <name type="scientific">Lysinibacillus fusiformis</name>
    <dbReference type="NCBI Taxonomy" id="28031"/>
    <lineage>
        <taxon>Bacteria</taxon>
        <taxon>Bacillati</taxon>
        <taxon>Bacillota</taxon>
        <taxon>Bacilli</taxon>
        <taxon>Bacillales</taxon>
        <taxon>Bacillaceae</taxon>
        <taxon>Lysinibacillus</taxon>
    </lineage>
</organism>
<dbReference type="RefSeq" id="WP_089986237.1">
    <property type="nucleotide sequence ID" value="NZ_FMVP01000008.1"/>
</dbReference>
<dbReference type="AlphaFoldDB" id="A0A1H9JLL3"/>